<gene>
    <name evidence="1" type="primary">WBGene00284688</name>
</gene>
<accession>A0A8R1Z5P3</accession>
<evidence type="ECO:0000313" key="1">
    <source>
        <dbReference type="EnsemblMetazoa" id="PPA46319.1"/>
    </source>
</evidence>
<name>A0A2A6CEH2_PRIPA</name>
<reference evidence="1" key="2">
    <citation type="submission" date="2022-06" db="UniProtKB">
        <authorList>
            <consortium name="EnsemblMetazoa"/>
        </authorList>
    </citation>
    <scope>IDENTIFICATION</scope>
    <source>
        <strain evidence="1">PS312</strain>
    </source>
</reference>
<sequence length="127" mass="14415">MINQSEYNKTGSTALDEFDVRNVVVIGGLICSSNLIVNLAQERRAALAKRKNKEYINDIDDEMETIRKRTLATEHYYEIAFEITSSIAQPCALPYLAHERVLVREVAAIQLGRLARRVLDLDAHLEN</sequence>
<keyword evidence="2" id="KW-1185">Reference proteome</keyword>
<dbReference type="Proteomes" id="UP000005239">
    <property type="component" value="Unassembled WGS sequence"/>
</dbReference>
<reference evidence="2" key="1">
    <citation type="journal article" date="2008" name="Nat. Genet.">
        <title>The Pristionchus pacificus genome provides a unique perspective on nematode lifestyle and parasitism.</title>
        <authorList>
            <person name="Dieterich C."/>
            <person name="Clifton S.W."/>
            <person name="Schuster L.N."/>
            <person name="Chinwalla A."/>
            <person name="Delehaunty K."/>
            <person name="Dinkelacker I."/>
            <person name="Fulton L."/>
            <person name="Fulton R."/>
            <person name="Godfrey J."/>
            <person name="Minx P."/>
            <person name="Mitreva M."/>
            <person name="Roeseler W."/>
            <person name="Tian H."/>
            <person name="Witte H."/>
            <person name="Yang S.P."/>
            <person name="Wilson R.K."/>
            <person name="Sommer R.J."/>
        </authorList>
    </citation>
    <scope>NUCLEOTIDE SEQUENCE [LARGE SCALE GENOMIC DNA]</scope>
    <source>
        <strain evidence="2">PS312</strain>
    </source>
</reference>
<dbReference type="AlphaFoldDB" id="A0A2A6CEH2"/>
<dbReference type="EnsemblMetazoa" id="PPA46319.1">
    <property type="protein sequence ID" value="PPA46319.1"/>
    <property type="gene ID" value="WBGene00284688"/>
</dbReference>
<proteinExistence type="predicted"/>
<organism evidence="1 2">
    <name type="scientific">Pristionchus pacificus</name>
    <name type="common">Parasitic nematode worm</name>
    <dbReference type="NCBI Taxonomy" id="54126"/>
    <lineage>
        <taxon>Eukaryota</taxon>
        <taxon>Metazoa</taxon>
        <taxon>Ecdysozoa</taxon>
        <taxon>Nematoda</taxon>
        <taxon>Chromadorea</taxon>
        <taxon>Rhabditida</taxon>
        <taxon>Rhabditina</taxon>
        <taxon>Diplogasteromorpha</taxon>
        <taxon>Diplogasteroidea</taxon>
        <taxon>Neodiplogasteridae</taxon>
        <taxon>Pristionchus</taxon>
    </lineage>
</organism>
<evidence type="ECO:0000313" key="2">
    <source>
        <dbReference type="Proteomes" id="UP000005239"/>
    </source>
</evidence>
<accession>A0A2A6CEH2</accession>
<protein>
    <submittedName>
        <fullName evidence="1">Uncharacterized protein</fullName>
    </submittedName>
</protein>